<feature type="domain" description="DUF1206" evidence="2">
    <location>
        <begin position="22"/>
        <end position="88"/>
    </location>
</feature>
<keyword evidence="4" id="KW-1185">Reference proteome</keyword>
<comment type="caution">
    <text evidence="3">The sequence shown here is derived from an EMBL/GenBank/DDBJ whole genome shotgun (WGS) entry which is preliminary data.</text>
</comment>
<dbReference type="STRING" id="1237149.C900_00206"/>
<accession>L8JK13</accession>
<dbReference type="RefSeq" id="WP_009583099.1">
    <property type="nucleotide sequence ID" value="NZ_AMZN01000103.1"/>
</dbReference>
<keyword evidence="1" id="KW-0812">Transmembrane</keyword>
<evidence type="ECO:0000313" key="3">
    <source>
        <dbReference type="EMBL" id="ELR68603.1"/>
    </source>
</evidence>
<feature type="transmembrane region" description="Helical" evidence="1">
    <location>
        <begin position="67"/>
        <end position="85"/>
    </location>
</feature>
<keyword evidence="1" id="KW-0472">Membrane</keyword>
<proteinExistence type="predicted"/>
<keyword evidence="1" id="KW-1133">Transmembrane helix</keyword>
<reference evidence="3 4" key="1">
    <citation type="submission" date="2012-12" db="EMBL/GenBank/DDBJ databases">
        <title>Genome assembly of Fulvivirga imtechensis AK7.</title>
        <authorList>
            <person name="Nupur N."/>
            <person name="Khatri I."/>
            <person name="Kumar R."/>
            <person name="Subramanian S."/>
            <person name="Pinnaka A."/>
        </authorList>
    </citation>
    <scope>NUCLEOTIDE SEQUENCE [LARGE SCALE GENOMIC DNA]</scope>
    <source>
        <strain evidence="3 4">AK7</strain>
    </source>
</reference>
<feature type="transmembrane region" description="Helical" evidence="1">
    <location>
        <begin position="28"/>
        <end position="47"/>
    </location>
</feature>
<dbReference type="InterPro" id="IPR009597">
    <property type="entry name" value="DUF1206"/>
</dbReference>
<evidence type="ECO:0000256" key="1">
    <source>
        <dbReference type="SAM" id="Phobius"/>
    </source>
</evidence>
<feature type="transmembrane region" description="Helical" evidence="1">
    <location>
        <begin position="199"/>
        <end position="219"/>
    </location>
</feature>
<name>L8JK13_9BACT</name>
<feature type="domain" description="DUF1206" evidence="2">
    <location>
        <begin position="106"/>
        <end position="175"/>
    </location>
</feature>
<dbReference type="Proteomes" id="UP000011135">
    <property type="component" value="Unassembled WGS sequence"/>
</dbReference>
<dbReference type="Pfam" id="PF06724">
    <property type="entry name" value="DUF1206"/>
    <property type="match status" value="3"/>
</dbReference>
<feature type="transmembrane region" description="Helical" evidence="1">
    <location>
        <begin position="145"/>
        <end position="164"/>
    </location>
</feature>
<feature type="transmembrane region" description="Helical" evidence="1">
    <location>
        <begin position="248"/>
        <end position="268"/>
    </location>
</feature>
<protein>
    <recommendedName>
        <fullName evidence="2">DUF1206 domain-containing protein</fullName>
    </recommendedName>
</protein>
<sequence>MNSDIIINSGNSDNWKERAGRIGHVAKGIVYGIAGILTLLAALNMGGQKAGKVQVLEFLQKQPFGNVLLILVAIGLACYAFWRFVQSVQDPQEKGNDTEGKVKRTGYFISGILYLGLAAYAIIQATSGGGSSSGGQSQQGIVASLLQSNAGVLLVILIAAGLFAKSLYQFYRVYKGDFTRNIRSHRIPHSKAEKIVKHAGYAGFISRGILIGIIGYFFLQAALQHDPGEVQGSSGAFSFIQQSSYGPWLMALVAFGLVCYGVFMFIVAKYKHFYAR</sequence>
<organism evidence="3 4">
    <name type="scientific">Fulvivirga imtechensis AK7</name>
    <dbReference type="NCBI Taxonomy" id="1237149"/>
    <lineage>
        <taxon>Bacteria</taxon>
        <taxon>Pseudomonadati</taxon>
        <taxon>Bacteroidota</taxon>
        <taxon>Cytophagia</taxon>
        <taxon>Cytophagales</taxon>
        <taxon>Fulvivirgaceae</taxon>
        <taxon>Fulvivirga</taxon>
    </lineage>
</organism>
<evidence type="ECO:0000313" key="4">
    <source>
        <dbReference type="Proteomes" id="UP000011135"/>
    </source>
</evidence>
<gene>
    <name evidence="3" type="ORF">C900_00206</name>
</gene>
<dbReference type="eggNOG" id="ENOG502Z854">
    <property type="taxonomic scope" value="Bacteria"/>
</dbReference>
<evidence type="ECO:0000259" key="2">
    <source>
        <dbReference type="Pfam" id="PF06724"/>
    </source>
</evidence>
<dbReference type="AlphaFoldDB" id="L8JK13"/>
<dbReference type="EMBL" id="AMZN01000103">
    <property type="protein sequence ID" value="ELR68603.1"/>
    <property type="molecule type" value="Genomic_DNA"/>
</dbReference>
<feature type="transmembrane region" description="Helical" evidence="1">
    <location>
        <begin position="106"/>
        <end position="125"/>
    </location>
</feature>
<dbReference type="OrthoDB" id="5702018at2"/>
<feature type="domain" description="DUF1206" evidence="2">
    <location>
        <begin position="202"/>
        <end position="270"/>
    </location>
</feature>